<dbReference type="EMBL" id="JAUIRO010000005">
    <property type="protein sequence ID" value="KAK0713344.1"/>
    <property type="molecule type" value="Genomic_DNA"/>
</dbReference>
<comment type="caution">
    <text evidence="8">The sequence shown here is derived from an EMBL/GenBank/DDBJ whole genome shotgun (WGS) entry which is preliminary data.</text>
</comment>
<evidence type="ECO:0000256" key="1">
    <source>
        <dbReference type="ARBA" id="ARBA00004141"/>
    </source>
</evidence>
<evidence type="ECO:0000256" key="5">
    <source>
        <dbReference type="ARBA" id="ARBA00038359"/>
    </source>
</evidence>
<dbReference type="Proteomes" id="UP001172101">
    <property type="component" value="Unassembled WGS sequence"/>
</dbReference>
<keyword evidence="3 6" id="KW-1133">Transmembrane helix</keyword>
<evidence type="ECO:0000256" key="2">
    <source>
        <dbReference type="ARBA" id="ARBA00022692"/>
    </source>
</evidence>
<dbReference type="Pfam" id="PF20684">
    <property type="entry name" value="Fung_rhodopsin"/>
    <property type="match status" value="1"/>
</dbReference>
<keyword evidence="9" id="KW-1185">Reference proteome</keyword>
<evidence type="ECO:0000256" key="4">
    <source>
        <dbReference type="ARBA" id="ARBA00023136"/>
    </source>
</evidence>
<keyword evidence="2 6" id="KW-0812">Transmembrane</keyword>
<proteinExistence type="inferred from homology"/>
<dbReference type="GeneID" id="85319205"/>
<dbReference type="InterPro" id="IPR049326">
    <property type="entry name" value="Rhodopsin_dom_fungi"/>
</dbReference>
<dbReference type="GO" id="GO:0016020">
    <property type="term" value="C:membrane"/>
    <property type="evidence" value="ECO:0007669"/>
    <property type="project" value="UniProtKB-SubCell"/>
</dbReference>
<name>A0AA40DRC6_9PEZI</name>
<sequence>MTLYSSAPAFRPFSDDKPTLLVSWWITALCSVVITLRVGGRFVRVEKLFLEDKVTALALIPLSLRMALIHVVLVYGTNNVLLDGQQLFDTDISHRAIGSGLVLLTRLLYPAVLWALKVATLLFLERLVGSTGKKRYTWTLLFLRVFLAATFGAVVVSDLAECPGFKNYWTVTPDPGGRCRQGYGNLLTVAVCSALTDLMLVIFPIAVVVSSRLPLGRKFMLSILFCLGLFTVVVSIYRAPQIVGEHGYQATRTMWASAEILVATIATNAQALGSFMRDTGVKKAKF</sequence>
<feature type="transmembrane region" description="Helical" evidence="6">
    <location>
        <begin position="20"/>
        <end position="42"/>
    </location>
</feature>
<gene>
    <name evidence="8" type="ORF">B0T26DRAFT_613330</name>
</gene>
<dbReference type="InterPro" id="IPR052337">
    <property type="entry name" value="SAT4-like"/>
</dbReference>
<dbReference type="RefSeq" id="XP_060294667.1">
    <property type="nucleotide sequence ID" value="XM_060435935.1"/>
</dbReference>
<evidence type="ECO:0000256" key="3">
    <source>
        <dbReference type="ARBA" id="ARBA00022989"/>
    </source>
</evidence>
<protein>
    <recommendedName>
        <fullName evidence="7">Rhodopsin domain-containing protein</fullName>
    </recommendedName>
</protein>
<feature type="transmembrane region" description="Helical" evidence="6">
    <location>
        <begin position="219"/>
        <end position="239"/>
    </location>
</feature>
<feature type="transmembrane region" description="Helical" evidence="6">
    <location>
        <begin position="96"/>
        <end position="124"/>
    </location>
</feature>
<feature type="domain" description="Rhodopsin" evidence="7">
    <location>
        <begin position="36"/>
        <end position="274"/>
    </location>
</feature>
<feature type="transmembrane region" description="Helical" evidence="6">
    <location>
        <begin position="186"/>
        <end position="207"/>
    </location>
</feature>
<organism evidence="8 9">
    <name type="scientific">Lasiosphaeria miniovina</name>
    <dbReference type="NCBI Taxonomy" id="1954250"/>
    <lineage>
        <taxon>Eukaryota</taxon>
        <taxon>Fungi</taxon>
        <taxon>Dikarya</taxon>
        <taxon>Ascomycota</taxon>
        <taxon>Pezizomycotina</taxon>
        <taxon>Sordariomycetes</taxon>
        <taxon>Sordariomycetidae</taxon>
        <taxon>Sordariales</taxon>
        <taxon>Lasiosphaeriaceae</taxon>
        <taxon>Lasiosphaeria</taxon>
    </lineage>
</organism>
<dbReference type="AlphaFoldDB" id="A0AA40DRC6"/>
<evidence type="ECO:0000313" key="9">
    <source>
        <dbReference type="Proteomes" id="UP001172101"/>
    </source>
</evidence>
<dbReference type="PANTHER" id="PTHR33048">
    <property type="entry name" value="PTH11-LIKE INTEGRAL MEMBRANE PROTEIN (AFU_ORTHOLOGUE AFUA_5G11245)"/>
    <property type="match status" value="1"/>
</dbReference>
<feature type="transmembrane region" description="Helical" evidence="6">
    <location>
        <begin position="54"/>
        <end position="76"/>
    </location>
</feature>
<reference evidence="8" key="1">
    <citation type="submission" date="2023-06" db="EMBL/GenBank/DDBJ databases">
        <title>Genome-scale phylogeny and comparative genomics of the fungal order Sordariales.</title>
        <authorList>
            <consortium name="Lawrence Berkeley National Laboratory"/>
            <person name="Hensen N."/>
            <person name="Bonometti L."/>
            <person name="Westerberg I."/>
            <person name="Brannstrom I.O."/>
            <person name="Guillou S."/>
            <person name="Cros-Aarteil S."/>
            <person name="Calhoun S."/>
            <person name="Haridas S."/>
            <person name="Kuo A."/>
            <person name="Mondo S."/>
            <person name="Pangilinan J."/>
            <person name="Riley R."/>
            <person name="LaButti K."/>
            <person name="Andreopoulos B."/>
            <person name="Lipzen A."/>
            <person name="Chen C."/>
            <person name="Yanf M."/>
            <person name="Daum C."/>
            <person name="Ng V."/>
            <person name="Clum A."/>
            <person name="Steindorff A."/>
            <person name="Ohm R."/>
            <person name="Martin F."/>
            <person name="Silar P."/>
            <person name="Natvig D."/>
            <person name="Lalanne C."/>
            <person name="Gautier V."/>
            <person name="Ament-velasquez S.L."/>
            <person name="Kruys A."/>
            <person name="Hutchinson M.I."/>
            <person name="Powell A.J."/>
            <person name="Barry K."/>
            <person name="Miller A.N."/>
            <person name="Grigoriev I.V."/>
            <person name="Debuchy R."/>
            <person name="Gladieux P."/>
            <person name="Thoren M.H."/>
            <person name="Johannesson H."/>
        </authorList>
    </citation>
    <scope>NUCLEOTIDE SEQUENCE</scope>
    <source>
        <strain evidence="8">SMH2392-1A</strain>
    </source>
</reference>
<comment type="subcellular location">
    <subcellularLocation>
        <location evidence="1">Membrane</location>
        <topology evidence="1">Multi-pass membrane protein</topology>
    </subcellularLocation>
</comment>
<accession>A0AA40DRC6</accession>
<feature type="non-terminal residue" evidence="8">
    <location>
        <position position="1"/>
    </location>
</feature>
<evidence type="ECO:0000313" key="8">
    <source>
        <dbReference type="EMBL" id="KAK0713344.1"/>
    </source>
</evidence>
<evidence type="ECO:0000259" key="7">
    <source>
        <dbReference type="Pfam" id="PF20684"/>
    </source>
</evidence>
<evidence type="ECO:0000256" key="6">
    <source>
        <dbReference type="SAM" id="Phobius"/>
    </source>
</evidence>
<comment type="similarity">
    <text evidence="5">Belongs to the SAT4 family.</text>
</comment>
<dbReference type="PANTHER" id="PTHR33048:SF19">
    <property type="entry name" value="MEMBRANE PROTEIN PTH11-LIKE, PUTATIVE (AFU_ORTHOLOGUE AFUA_1G14080)-RELATED"/>
    <property type="match status" value="1"/>
</dbReference>
<feature type="transmembrane region" description="Helical" evidence="6">
    <location>
        <begin position="254"/>
        <end position="276"/>
    </location>
</feature>
<feature type="transmembrane region" description="Helical" evidence="6">
    <location>
        <begin position="136"/>
        <end position="156"/>
    </location>
</feature>
<keyword evidence="4 6" id="KW-0472">Membrane</keyword>